<keyword evidence="1" id="KW-0808">Transferase</keyword>
<dbReference type="PANTHER" id="PTHR33799:SF1">
    <property type="entry name" value="PTS SYSTEM MANNOSE-SPECIFIC EIIAB COMPONENT-RELATED"/>
    <property type="match status" value="1"/>
</dbReference>
<reference evidence="3 4" key="1">
    <citation type="journal article" date="2022" name="J. Dairy Sci.">
        <title>Genetic diversity of Lactobacillus delbrueckii isolated from raw milk in Hokkaido, Japan.</title>
        <authorList>
            <person name="Tsuchihashi H."/>
            <person name="Ichikawa A."/>
            <person name="Takeda M."/>
            <person name="Koizumi A."/>
            <person name="Mizoguchi C."/>
            <person name="Ishida T."/>
            <person name="Kimura K."/>
        </authorList>
    </citation>
    <scope>NUCLEOTIDE SEQUENCE [LARGE SCALE GENOMIC DNA]</scope>
    <source>
        <strain evidence="3 4">ME-791</strain>
    </source>
</reference>
<evidence type="ECO:0000259" key="2">
    <source>
        <dbReference type="PROSITE" id="PS51096"/>
    </source>
</evidence>
<proteinExistence type="predicted"/>
<name>A0ABD0AI47_9LACO</name>
<dbReference type="GO" id="GO:0016740">
    <property type="term" value="F:transferase activity"/>
    <property type="evidence" value="ECO:0007669"/>
    <property type="project" value="UniProtKB-KW"/>
</dbReference>
<dbReference type="AlphaFoldDB" id="A0ABD0AI47"/>
<dbReference type="RefSeq" id="WP_236162119.1">
    <property type="nucleotide sequence ID" value="NZ_BNHY01000083.1"/>
</dbReference>
<dbReference type="EMBL" id="BNHY01000083">
    <property type="protein sequence ID" value="GHN34763.1"/>
    <property type="molecule type" value="Genomic_DNA"/>
</dbReference>
<dbReference type="SUPFAM" id="SSF53062">
    <property type="entry name" value="PTS system fructose IIA component-like"/>
    <property type="match status" value="1"/>
</dbReference>
<dbReference type="Proteomes" id="UP001054884">
    <property type="component" value="Unassembled WGS sequence"/>
</dbReference>
<dbReference type="InterPro" id="IPR051471">
    <property type="entry name" value="Bacterial_PTS_sugar_comp"/>
</dbReference>
<accession>A0ABD0AI47</accession>
<organism evidence="3 4">
    <name type="scientific">Lactobacillus delbrueckii</name>
    <dbReference type="NCBI Taxonomy" id="1584"/>
    <lineage>
        <taxon>Bacteria</taxon>
        <taxon>Bacillati</taxon>
        <taxon>Bacillota</taxon>
        <taxon>Bacilli</taxon>
        <taxon>Lactobacillales</taxon>
        <taxon>Lactobacillaceae</taxon>
        <taxon>Lactobacillus</taxon>
    </lineage>
</organism>
<dbReference type="Gene3D" id="3.40.50.510">
    <property type="entry name" value="Phosphotransferase system, mannose-type IIA component"/>
    <property type="match status" value="1"/>
</dbReference>
<comment type="caution">
    <text evidence="3">The sequence shown here is derived from an EMBL/GenBank/DDBJ whole genome shotgun (WGS) entry which is preliminary data.</text>
</comment>
<gene>
    <name evidence="3" type="primary">manX_2</name>
    <name evidence="3" type="ORF">ME791_19150</name>
</gene>
<dbReference type="InterPro" id="IPR036662">
    <property type="entry name" value="PTS_EIIA_man-typ_sf"/>
</dbReference>
<evidence type="ECO:0000313" key="4">
    <source>
        <dbReference type="Proteomes" id="UP001054884"/>
    </source>
</evidence>
<evidence type="ECO:0000256" key="1">
    <source>
        <dbReference type="ARBA" id="ARBA00022679"/>
    </source>
</evidence>
<dbReference type="Pfam" id="PF03610">
    <property type="entry name" value="EIIA-man"/>
    <property type="match status" value="1"/>
</dbReference>
<dbReference type="PROSITE" id="PS51096">
    <property type="entry name" value="PTS_EIIA_TYPE_4"/>
    <property type="match status" value="1"/>
</dbReference>
<dbReference type="InterPro" id="IPR004701">
    <property type="entry name" value="PTS_EIIA_man-typ"/>
</dbReference>
<evidence type="ECO:0000313" key="3">
    <source>
        <dbReference type="EMBL" id="GHN34763.1"/>
    </source>
</evidence>
<sequence>MFTGDTERIFAIGLHNGKSADDFKQEVKSLLDQHKFSADDEFVILADLIGGSPLTSFLSVAADYGLLDRATILGGMNFTMALTVAVSLDGMDRETLAATALSEAKEALKEYKLSADSADNDDEI</sequence>
<feature type="domain" description="PTS EIIA type-4" evidence="2">
    <location>
        <begin position="1"/>
        <end position="108"/>
    </location>
</feature>
<dbReference type="PANTHER" id="PTHR33799">
    <property type="entry name" value="PTS PERMEASE-RELATED-RELATED"/>
    <property type="match status" value="1"/>
</dbReference>
<protein>
    <submittedName>
        <fullName evidence="3">Mannose/fructose/sorbose-specific PTS system IIA component</fullName>
    </submittedName>
</protein>